<dbReference type="Pfam" id="PF00072">
    <property type="entry name" value="Response_reg"/>
    <property type="match status" value="1"/>
</dbReference>
<keyword evidence="1" id="KW-0597">Phosphoprotein</keyword>
<dbReference type="CDD" id="cd00156">
    <property type="entry name" value="REC"/>
    <property type="match status" value="1"/>
</dbReference>
<dbReference type="PANTHER" id="PTHR37299">
    <property type="entry name" value="TRANSCRIPTIONAL REGULATOR-RELATED"/>
    <property type="match status" value="1"/>
</dbReference>
<dbReference type="Proteomes" id="UP000674938">
    <property type="component" value="Unassembled WGS sequence"/>
</dbReference>
<dbReference type="GO" id="GO:0000156">
    <property type="term" value="F:phosphorelay response regulator activity"/>
    <property type="evidence" value="ECO:0007669"/>
    <property type="project" value="InterPro"/>
</dbReference>
<organism evidence="4 5">
    <name type="scientific">Vagococcus allomyrinae</name>
    <dbReference type="NCBI Taxonomy" id="2794353"/>
    <lineage>
        <taxon>Bacteria</taxon>
        <taxon>Bacillati</taxon>
        <taxon>Bacillota</taxon>
        <taxon>Bacilli</taxon>
        <taxon>Lactobacillales</taxon>
        <taxon>Enterococcaceae</taxon>
        <taxon>Vagococcus</taxon>
    </lineage>
</organism>
<comment type="caution">
    <text evidence="4">The sequence shown here is derived from an EMBL/GenBank/DDBJ whole genome shotgun (WGS) entry which is preliminary data.</text>
</comment>
<protein>
    <submittedName>
        <fullName evidence="4">Response regulator transcription factor</fullName>
    </submittedName>
</protein>
<dbReference type="InterPro" id="IPR011006">
    <property type="entry name" value="CheY-like_superfamily"/>
</dbReference>
<dbReference type="InterPro" id="IPR001789">
    <property type="entry name" value="Sig_transdc_resp-reg_receiver"/>
</dbReference>
<dbReference type="SMART" id="SM00448">
    <property type="entry name" value="REC"/>
    <property type="match status" value="1"/>
</dbReference>
<dbReference type="PROSITE" id="PS50930">
    <property type="entry name" value="HTH_LYTTR"/>
    <property type="match status" value="1"/>
</dbReference>
<dbReference type="AlphaFoldDB" id="A0A940SVV4"/>
<dbReference type="PANTHER" id="PTHR37299:SF1">
    <property type="entry name" value="STAGE 0 SPORULATION PROTEIN A HOMOLOG"/>
    <property type="match status" value="1"/>
</dbReference>
<name>A0A940SVV4_9ENTE</name>
<accession>A0A940SVV4</accession>
<evidence type="ECO:0000313" key="5">
    <source>
        <dbReference type="Proteomes" id="UP000674938"/>
    </source>
</evidence>
<dbReference type="Gene3D" id="2.40.50.1020">
    <property type="entry name" value="LytTr DNA-binding domain"/>
    <property type="match status" value="1"/>
</dbReference>
<sequence>MTLKVAICDDQLPLTGLLESLLFDYRSDLFEVDVYHTPFSLIKALPTTTYDLFFLDIEFPDSSGIAIAEKIRERDVSCPIVFLTSYKKYMEKVFKVNTFDYLLKPINAQKLFPVLDRICHYLDLDSQRFDFSFNKIFYHLPLKEIVYFEKNKRRVLIHTIDHDYEALLTTDQLLAKVNDHFIQIHTSFIVNSRFIKELSSHSITLLPQANSLSLPVSRKFKASAKKQILMKLREII</sequence>
<proteinExistence type="predicted"/>
<feature type="domain" description="HTH LytTR-type" evidence="3">
    <location>
        <begin position="129"/>
        <end position="230"/>
    </location>
</feature>
<dbReference type="PROSITE" id="PS50110">
    <property type="entry name" value="RESPONSE_REGULATORY"/>
    <property type="match status" value="1"/>
</dbReference>
<dbReference type="InterPro" id="IPR007492">
    <property type="entry name" value="LytTR_DNA-bd_dom"/>
</dbReference>
<evidence type="ECO:0000313" key="4">
    <source>
        <dbReference type="EMBL" id="MBP1042284.1"/>
    </source>
</evidence>
<dbReference type="InterPro" id="IPR046947">
    <property type="entry name" value="LytR-like"/>
</dbReference>
<dbReference type="Pfam" id="PF04397">
    <property type="entry name" value="LytTR"/>
    <property type="match status" value="1"/>
</dbReference>
<reference evidence="4" key="1">
    <citation type="submission" date="2020-12" db="EMBL/GenBank/DDBJ databases">
        <title>Vagococcus allomyrinae sp. nov. and Enterococcus lavae sp. nov., isolated from the larvae of Allomyrina dichotoma.</title>
        <authorList>
            <person name="Lee S.D."/>
        </authorList>
    </citation>
    <scope>NUCLEOTIDE SEQUENCE</scope>
    <source>
        <strain evidence="4">BWB3-3</strain>
    </source>
</reference>
<keyword evidence="5" id="KW-1185">Reference proteome</keyword>
<dbReference type="SUPFAM" id="SSF52172">
    <property type="entry name" value="CheY-like"/>
    <property type="match status" value="1"/>
</dbReference>
<gene>
    <name evidence="4" type="ORF">I6N95_14790</name>
</gene>
<evidence type="ECO:0000259" key="3">
    <source>
        <dbReference type="PROSITE" id="PS50930"/>
    </source>
</evidence>
<dbReference type="RefSeq" id="WP_209529310.1">
    <property type="nucleotide sequence ID" value="NZ_JAEEGA010000009.1"/>
</dbReference>
<feature type="domain" description="Response regulatory" evidence="2">
    <location>
        <begin position="4"/>
        <end position="119"/>
    </location>
</feature>
<evidence type="ECO:0000259" key="2">
    <source>
        <dbReference type="PROSITE" id="PS50110"/>
    </source>
</evidence>
<dbReference type="GO" id="GO:0003677">
    <property type="term" value="F:DNA binding"/>
    <property type="evidence" value="ECO:0007669"/>
    <property type="project" value="InterPro"/>
</dbReference>
<evidence type="ECO:0000256" key="1">
    <source>
        <dbReference type="PROSITE-ProRule" id="PRU00169"/>
    </source>
</evidence>
<feature type="modified residue" description="4-aspartylphosphate" evidence="1">
    <location>
        <position position="56"/>
    </location>
</feature>
<dbReference type="SMART" id="SM00850">
    <property type="entry name" value="LytTR"/>
    <property type="match status" value="1"/>
</dbReference>
<dbReference type="Gene3D" id="3.40.50.2300">
    <property type="match status" value="1"/>
</dbReference>
<dbReference type="EMBL" id="JAEEGA010000009">
    <property type="protein sequence ID" value="MBP1042284.1"/>
    <property type="molecule type" value="Genomic_DNA"/>
</dbReference>